<dbReference type="EMBL" id="BARV01034976">
    <property type="protein sequence ID" value="GAI52474.1"/>
    <property type="molecule type" value="Genomic_DNA"/>
</dbReference>
<accession>X1RA78</accession>
<organism evidence="1">
    <name type="scientific">marine sediment metagenome</name>
    <dbReference type="NCBI Taxonomy" id="412755"/>
    <lineage>
        <taxon>unclassified sequences</taxon>
        <taxon>metagenomes</taxon>
        <taxon>ecological metagenomes</taxon>
    </lineage>
</organism>
<name>X1RA78_9ZZZZ</name>
<comment type="caution">
    <text evidence="1">The sequence shown here is derived from an EMBL/GenBank/DDBJ whole genome shotgun (WGS) entry which is preliminary data.</text>
</comment>
<evidence type="ECO:0000313" key="1">
    <source>
        <dbReference type="EMBL" id="GAI52474.1"/>
    </source>
</evidence>
<protein>
    <submittedName>
        <fullName evidence="1">Uncharacterized protein</fullName>
    </submittedName>
</protein>
<proteinExistence type="predicted"/>
<dbReference type="AlphaFoldDB" id="X1RA78"/>
<sequence length="139" mass="15522">MRGTSPAGLMLSEIRKQITLEDATEYTSVSASYETKKTFAGALVVPTGELWELVAIDFERQIMGSITSVGGSKLLVNELDACEWFTNAPAVYTWQYDRERNPTTVPFFEAGSYDIKIQLKMASANTMYSKDHKIKMGFS</sequence>
<reference evidence="1" key="1">
    <citation type="journal article" date="2014" name="Front. Microbiol.">
        <title>High frequency of phylogenetically diverse reductive dehalogenase-homologous genes in deep subseafloor sedimentary metagenomes.</title>
        <authorList>
            <person name="Kawai M."/>
            <person name="Futagami T."/>
            <person name="Toyoda A."/>
            <person name="Takaki Y."/>
            <person name="Nishi S."/>
            <person name="Hori S."/>
            <person name="Arai W."/>
            <person name="Tsubouchi T."/>
            <person name="Morono Y."/>
            <person name="Uchiyama I."/>
            <person name="Ito T."/>
            <person name="Fujiyama A."/>
            <person name="Inagaki F."/>
            <person name="Takami H."/>
        </authorList>
    </citation>
    <scope>NUCLEOTIDE SEQUENCE</scope>
    <source>
        <strain evidence="1">Expedition CK06-06</strain>
    </source>
</reference>
<gene>
    <name evidence="1" type="ORF">S06H3_54645</name>
</gene>
<feature type="non-terminal residue" evidence="1">
    <location>
        <position position="139"/>
    </location>
</feature>